<sequence length="318" mass="35700">MFKGHGPHSIHPQSPSSLYSDQRTMNSRNPKKATNPEPSSHSPSLSLTLNGSLQPRYYLLTNGYPTHAKDANQDIREMVLSSEGINKDLQALRYFADSVGHDPDTKPYVKVYCDKEKYNPADESRVRTVMQIPRKLPTFIYLAGHTKTQKGGQLAYAPADCLNPSSPGELKLIPYETIRQWLLSGSHSESLVFVTEVCYCENFLRLPYALTLEGGEARWEKTEYHGSFEANPKGDVVHFAATSPGEQAMTFPSTGSIFTKAFCYIDPKEKLSLKTISEQLQKNVNKLLSGSQQNPQNPKVYSSRIIVRSTTVLWLDMY</sequence>
<dbReference type="EMBL" id="CYGV01001434">
    <property type="protein sequence ID" value="CUA74347.1"/>
    <property type="molecule type" value="Genomic_DNA"/>
</dbReference>
<evidence type="ECO:0000313" key="3">
    <source>
        <dbReference type="EMBL" id="CUA74347.1"/>
    </source>
</evidence>
<keyword evidence="4" id="KW-1185">Reference proteome</keyword>
<feature type="region of interest" description="Disordered" evidence="1">
    <location>
        <begin position="1"/>
        <end position="47"/>
    </location>
</feature>
<feature type="compositionally biased region" description="Polar residues" evidence="1">
    <location>
        <begin position="11"/>
        <end position="28"/>
    </location>
</feature>
<feature type="domain" description="Peptidase C14 caspase" evidence="2">
    <location>
        <begin position="139"/>
        <end position="303"/>
    </location>
</feature>
<dbReference type="Proteomes" id="UP000044841">
    <property type="component" value="Unassembled WGS sequence"/>
</dbReference>
<dbReference type="Pfam" id="PF00656">
    <property type="entry name" value="Peptidase_C14"/>
    <property type="match status" value="1"/>
</dbReference>
<accession>A0A0K6G6V3</accession>
<evidence type="ECO:0000256" key="1">
    <source>
        <dbReference type="SAM" id="MobiDB-lite"/>
    </source>
</evidence>
<organism evidence="3 4">
    <name type="scientific">Rhizoctonia solani</name>
    <dbReference type="NCBI Taxonomy" id="456999"/>
    <lineage>
        <taxon>Eukaryota</taxon>
        <taxon>Fungi</taxon>
        <taxon>Dikarya</taxon>
        <taxon>Basidiomycota</taxon>
        <taxon>Agaricomycotina</taxon>
        <taxon>Agaricomycetes</taxon>
        <taxon>Cantharellales</taxon>
        <taxon>Ceratobasidiaceae</taxon>
        <taxon>Rhizoctonia</taxon>
    </lineage>
</organism>
<proteinExistence type="predicted"/>
<dbReference type="GO" id="GO:0006508">
    <property type="term" value="P:proteolysis"/>
    <property type="evidence" value="ECO:0007669"/>
    <property type="project" value="InterPro"/>
</dbReference>
<protein>
    <recommendedName>
        <fullName evidence="2">Peptidase C14 caspase domain-containing protein</fullName>
    </recommendedName>
</protein>
<gene>
    <name evidence="3" type="ORF">RSOLAG22IIIB_05511</name>
</gene>
<evidence type="ECO:0000313" key="4">
    <source>
        <dbReference type="Proteomes" id="UP000044841"/>
    </source>
</evidence>
<reference evidence="3 4" key="1">
    <citation type="submission" date="2015-07" db="EMBL/GenBank/DDBJ databases">
        <authorList>
            <person name="Noorani M."/>
        </authorList>
    </citation>
    <scope>NUCLEOTIDE SEQUENCE [LARGE SCALE GENOMIC DNA]</scope>
    <source>
        <strain evidence="3">BBA 69670</strain>
    </source>
</reference>
<dbReference type="GO" id="GO:0004197">
    <property type="term" value="F:cysteine-type endopeptidase activity"/>
    <property type="evidence" value="ECO:0007669"/>
    <property type="project" value="InterPro"/>
</dbReference>
<dbReference type="InterPro" id="IPR011600">
    <property type="entry name" value="Pept_C14_caspase"/>
</dbReference>
<feature type="compositionally biased region" description="Low complexity" evidence="1">
    <location>
        <begin position="36"/>
        <end position="47"/>
    </location>
</feature>
<dbReference type="Gene3D" id="3.40.50.1460">
    <property type="match status" value="1"/>
</dbReference>
<evidence type="ECO:0000259" key="2">
    <source>
        <dbReference type="Pfam" id="PF00656"/>
    </source>
</evidence>
<dbReference type="AlphaFoldDB" id="A0A0K6G6V3"/>
<name>A0A0K6G6V3_9AGAM</name>